<dbReference type="EMBL" id="MK500336">
    <property type="protein sequence ID" value="QBK86769.1"/>
    <property type="molecule type" value="Genomic_DNA"/>
</dbReference>
<sequence>MVKVTRQDKPRFESGDESHATEHALETEDGWDRVVENVGGNVGALHRRLDQIVALRTEIDKRSLGRVGAARQPTF</sequence>
<accession>A0A481YUJ7</accession>
<gene>
    <name evidence="2" type="ORF">LCMAC103_01010</name>
</gene>
<name>A0A481YUJ7_9VIRU</name>
<feature type="region of interest" description="Disordered" evidence="1">
    <location>
        <begin position="1"/>
        <end position="26"/>
    </location>
</feature>
<evidence type="ECO:0000256" key="1">
    <source>
        <dbReference type="SAM" id="MobiDB-lite"/>
    </source>
</evidence>
<reference evidence="2" key="1">
    <citation type="journal article" date="2019" name="MBio">
        <title>Virus Genomes from Deep Sea Sediments Expand the Ocean Megavirome and Support Independent Origins of Viral Gigantism.</title>
        <authorList>
            <person name="Backstrom D."/>
            <person name="Yutin N."/>
            <person name="Jorgensen S.L."/>
            <person name="Dharamshi J."/>
            <person name="Homa F."/>
            <person name="Zaremba-Niedwiedzka K."/>
            <person name="Spang A."/>
            <person name="Wolf Y.I."/>
            <person name="Koonin E.V."/>
            <person name="Ettema T.J."/>
        </authorList>
    </citation>
    <scope>NUCLEOTIDE SEQUENCE</scope>
</reference>
<organism evidence="2">
    <name type="scientific">Marseillevirus LCMAC103</name>
    <dbReference type="NCBI Taxonomy" id="2506604"/>
    <lineage>
        <taxon>Viruses</taxon>
        <taxon>Varidnaviria</taxon>
        <taxon>Bamfordvirae</taxon>
        <taxon>Nucleocytoviricota</taxon>
        <taxon>Megaviricetes</taxon>
        <taxon>Pimascovirales</taxon>
        <taxon>Pimascovirales incertae sedis</taxon>
        <taxon>Marseilleviridae</taxon>
    </lineage>
</organism>
<evidence type="ECO:0000313" key="2">
    <source>
        <dbReference type="EMBL" id="QBK86769.1"/>
    </source>
</evidence>
<protein>
    <submittedName>
        <fullName evidence="2">Uncharacterized protein</fullName>
    </submittedName>
</protein>
<proteinExistence type="predicted"/>